<name>A0A7W7YFY0_9BACT</name>
<dbReference type="InterPro" id="IPR043502">
    <property type="entry name" value="DNA/RNA_pol_sf"/>
</dbReference>
<accession>A0A7W7YFY0</accession>
<dbReference type="EMBL" id="JACHIG010000017">
    <property type="protein sequence ID" value="MBB5035437.1"/>
    <property type="molecule type" value="Genomic_DNA"/>
</dbReference>
<dbReference type="NCBIfam" id="TIGR04416">
    <property type="entry name" value="group_II_RT_mat"/>
    <property type="match status" value="1"/>
</dbReference>
<evidence type="ECO:0000313" key="3">
    <source>
        <dbReference type="EMBL" id="MBB5035437.1"/>
    </source>
</evidence>
<proteinExistence type="inferred from homology"/>
<dbReference type="Pfam" id="PF08388">
    <property type="entry name" value="GIIM"/>
    <property type="match status" value="1"/>
</dbReference>
<organism evidence="3 4">
    <name type="scientific">Prosthecobacter vanneervenii</name>
    <dbReference type="NCBI Taxonomy" id="48466"/>
    <lineage>
        <taxon>Bacteria</taxon>
        <taxon>Pseudomonadati</taxon>
        <taxon>Verrucomicrobiota</taxon>
        <taxon>Verrucomicrobiia</taxon>
        <taxon>Verrucomicrobiales</taxon>
        <taxon>Verrucomicrobiaceae</taxon>
        <taxon>Prosthecobacter</taxon>
    </lineage>
</organism>
<sequence length="419" mass="47598">MALERGIKGGVWFSLIDKIYAERTLQLAWEQVQSNAGACGADCMTVAHFAKDSQTRLLAVKEHLTKGSYQPKPVRRVYIPKPGSSEKRPLGIPTVTDRIVQTAVKMVIEPIFEREFAEHSYGFRPGRSCRSALRRVEELLQGGLVHVVDVDIKGCFDSIPHQRLMELVGERIADGRVLVLIESMLKQGIMEQAGEMEPEERDEGTPQGGVISPLLANIYLNPLDHLISRSGIEMVRYADDMVMLCRDAQTAHSVLQTLREWMAQAGLELHAQKTKIVDMGQPRAHFDFLGYRFWHGKTSGRIRRVIRPKSLKKIRETLKPFMRRTSGQSMSAIAHLLRPRLAGFFNYFKHATASSLAEVDQWVRGRLRSILRKRAGHRGKGRGLDHHRWPNSYFVRLGVFNLEEARKLELMSLRVAANF</sequence>
<dbReference type="AlphaFoldDB" id="A0A7W7YFY0"/>
<keyword evidence="3" id="KW-0808">Transferase</keyword>
<dbReference type="PANTHER" id="PTHR34047:SF8">
    <property type="entry name" value="PROTEIN YKFC"/>
    <property type="match status" value="1"/>
</dbReference>
<gene>
    <name evidence="3" type="ORF">HNQ65_005048</name>
</gene>
<dbReference type="SUPFAM" id="SSF56672">
    <property type="entry name" value="DNA/RNA polymerases"/>
    <property type="match status" value="1"/>
</dbReference>
<keyword evidence="3" id="KW-0548">Nucleotidyltransferase</keyword>
<dbReference type="InterPro" id="IPR000477">
    <property type="entry name" value="RT_dom"/>
</dbReference>
<dbReference type="CDD" id="cd01651">
    <property type="entry name" value="RT_G2_intron"/>
    <property type="match status" value="1"/>
</dbReference>
<evidence type="ECO:0000259" key="2">
    <source>
        <dbReference type="PROSITE" id="PS50878"/>
    </source>
</evidence>
<dbReference type="GO" id="GO:0003964">
    <property type="term" value="F:RNA-directed DNA polymerase activity"/>
    <property type="evidence" value="ECO:0007669"/>
    <property type="project" value="UniProtKB-KW"/>
</dbReference>
<keyword evidence="4" id="KW-1185">Reference proteome</keyword>
<comment type="caution">
    <text evidence="3">The sequence shown here is derived from an EMBL/GenBank/DDBJ whole genome shotgun (WGS) entry which is preliminary data.</text>
</comment>
<comment type="similarity">
    <text evidence="1">Belongs to the bacterial reverse transcriptase family.</text>
</comment>
<dbReference type="EC" id="2.7.7.49" evidence="3"/>
<dbReference type="PROSITE" id="PS50878">
    <property type="entry name" value="RT_POL"/>
    <property type="match status" value="1"/>
</dbReference>
<evidence type="ECO:0000256" key="1">
    <source>
        <dbReference type="ARBA" id="ARBA00034120"/>
    </source>
</evidence>
<dbReference type="PANTHER" id="PTHR34047">
    <property type="entry name" value="NUCLEAR INTRON MATURASE 1, MITOCHONDRIAL-RELATED"/>
    <property type="match status" value="1"/>
</dbReference>
<dbReference type="Pfam" id="PF00078">
    <property type="entry name" value="RVT_1"/>
    <property type="match status" value="1"/>
</dbReference>
<dbReference type="InterPro" id="IPR013597">
    <property type="entry name" value="Mat_intron_G2"/>
</dbReference>
<keyword evidence="3" id="KW-0695">RNA-directed DNA polymerase</keyword>
<dbReference type="InterPro" id="IPR051083">
    <property type="entry name" value="GrpII_Intron_Splice-Mob/Def"/>
</dbReference>
<evidence type="ECO:0000313" key="4">
    <source>
        <dbReference type="Proteomes" id="UP000590740"/>
    </source>
</evidence>
<dbReference type="Proteomes" id="UP000590740">
    <property type="component" value="Unassembled WGS sequence"/>
</dbReference>
<reference evidence="3 4" key="1">
    <citation type="submission" date="2020-08" db="EMBL/GenBank/DDBJ databases">
        <title>Genomic Encyclopedia of Type Strains, Phase IV (KMG-IV): sequencing the most valuable type-strain genomes for metagenomic binning, comparative biology and taxonomic classification.</title>
        <authorList>
            <person name="Goeker M."/>
        </authorList>
    </citation>
    <scope>NUCLEOTIDE SEQUENCE [LARGE SCALE GENOMIC DNA]</scope>
    <source>
        <strain evidence="3 4">DSM 12252</strain>
    </source>
</reference>
<dbReference type="RefSeq" id="WP_221306291.1">
    <property type="nucleotide sequence ID" value="NZ_JACHIG010000017.1"/>
</dbReference>
<dbReference type="InterPro" id="IPR030931">
    <property type="entry name" value="Group_II_RT_mat"/>
</dbReference>
<protein>
    <submittedName>
        <fullName evidence="3">RNA-directed DNA polymerase</fullName>
        <ecNumber evidence="3">2.7.7.49</ecNumber>
    </submittedName>
</protein>
<feature type="domain" description="Reverse transcriptase" evidence="2">
    <location>
        <begin position="60"/>
        <end position="293"/>
    </location>
</feature>